<name>A0A6G9RWB0_9CAUD</name>
<feature type="region of interest" description="Disordered" evidence="1">
    <location>
        <begin position="1"/>
        <end position="58"/>
    </location>
</feature>
<evidence type="ECO:0000256" key="1">
    <source>
        <dbReference type="SAM" id="MobiDB-lite"/>
    </source>
</evidence>
<dbReference type="Proteomes" id="UP000501054">
    <property type="component" value="Segment"/>
</dbReference>
<accession>A0A6G9RWB0</accession>
<protein>
    <submittedName>
        <fullName evidence="2">Portal protein Por</fullName>
    </submittedName>
</protein>
<feature type="region of interest" description="Disordered" evidence="1">
    <location>
        <begin position="426"/>
        <end position="479"/>
    </location>
</feature>
<evidence type="ECO:0000313" key="2">
    <source>
        <dbReference type="EMBL" id="QIR31175.1"/>
    </source>
</evidence>
<sequence length="479" mass="53133">MTEGNFVDPPSEGERLDFAAETPKGAIKESGQGGSGRFSGPRSSEAPKSEIQKNRDIVRTDPHVHEGLYTLIDWLCGDGFNLSPRNVPGTGMEQTEEDIAPIALLLHNSEFWRVFNQWVEYAAQDGHSFMELVVQDEQFRPRLLPTERMHKKTDEYGFVTQYALEPPGGGGPDDDAATKYKPHEVAELWFTKDPTEDFGRSFVEPIQEQADMLRDMEFDYARFVATKAYPPVLWKLGTEEEQWSEDQIGGWLDTVEQIEPDSMLAAPHDVESEVVGVTSTSSTAGAMKLEGTFEHLQNRIVTGLGIPALLMNMDGSTGEATASMPSFKRRIKRLQNIIKSAVENQILKSLMVESSLDEFDGVVPEFEFGEHSSAEKRLEIDKLIKLYQSGFLTREAFAERAGIDPEVELPSPDELSSEIIPLITELAGRGDRVQNPDGGRPTDTGTGVESAGGEVKSRESGRDSSNERNRQSITEDENA</sequence>
<keyword evidence="3" id="KW-1185">Reference proteome</keyword>
<feature type="compositionally biased region" description="Basic and acidic residues" evidence="1">
    <location>
        <begin position="45"/>
        <end position="58"/>
    </location>
</feature>
<feature type="compositionally biased region" description="Low complexity" evidence="1">
    <location>
        <begin position="436"/>
        <end position="447"/>
    </location>
</feature>
<reference evidence="2 3" key="1">
    <citation type="journal article" date="2020" name="Genes (Basel)">
        <title>Comparative Genomics of Two New HF1-like Haloviruses.</title>
        <authorList>
            <person name="Dyall-Smith M."/>
            <person name="Tang S.L."/>
            <person name="Russ B."/>
            <person name="Chiang P.W."/>
            <person name="Pfeiffer F."/>
        </authorList>
    </citation>
    <scope>NUCLEOTIDE SEQUENCE [LARGE SCALE GENOMIC DNA]</scope>
</reference>
<proteinExistence type="predicted"/>
<feature type="compositionally biased region" description="Basic and acidic residues" evidence="1">
    <location>
        <begin position="455"/>
        <end position="470"/>
    </location>
</feature>
<organism evidence="2 3">
    <name type="scientific">Halorubrum virus Serpecor1</name>
    <dbReference type="NCBI Taxonomy" id="2721757"/>
    <lineage>
        <taxon>Viruses</taxon>
        <taxon>Duplodnaviria</taxon>
        <taxon>Heunggongvirae</taxon>
        <taxon>Uroviricota</taxon>
        <taxon>Caudoviricetes</taxon>
        <taxon>Thumleimavirales</taxon>
        <taxon>Hafunaviridae</taxon>
        <taxon>Haloferacalesvirus</taxon>
        <taxon>Haloferacalesvirus serpentinense</taxon>
        <taxon>Haloferacalesvirus Serpecor1</taxon>
    </lineage>
</organism>
<evidence type="ECO:0000313" key="3">
    <source>
        <dbReference type="Proteomes" id="UP000501054"/>
    </source>
</evidence>
<gene>
    <name evidence="2" type="ORF">HrrSp1_050</name>
</gene>
<dbReference type="EMBL" id="MN901521">
    <property type="protein sequence ID" value="QIR31175.1"/>
    <property type="molecule type" value="Genomic_DNA"/>
</dbReference>